<accession>A0A7C1FLI8</accession>
<sequence>MQTTTVKTTVKLNRETVVQVILSALRDVLESQGVEELPALDEATRLIGRSAVLDSMGLVTLIVEVEQRLEADYDLIVVLADDRAMSQTRSPFLSVATLADYVMQLATEQV</sequence>
<dbReference type="InterPro" id="IPR036736">
    <property type="entry name" value="ACP-like_sf"/>
</dbReference>
<proteinExistence type="predicted"/>
<dbReference type="EMBL" id="DSMG01000107">
    <property type="protein sequence ID" value="HDX31973.1"/>
    <property type="molecule type" value="Genomic_DNA"/>
</dbReference>
<comment type="caution">
    <text evidence="1">The sequence shown here is derived from an EMBL/GenBank/DDBJ whole genome shotgun (WGS) entry which is preliminary data.</text>
</comment>
<evidence type="ECO:0008006" key="2">
    <source>
        <dbReference type="Google" id="ProtNLM"/>
    </source>
</evidence>
<evidence type="ECO:0000313" key="1">
    <source>
        <dbReference type="EMBL" id="HDX31973.1"/>
    </source>
</evidence>
<name>A0A7C1FLI8_9CHLR</name>
<gene>
    <name evidence="1" type="ORF">ENQ20_10865</name>
</gene>
<organism evidence="1">
    <name type="scientific">Caldilinea aerophila</name>
    <dbReference type="NCBI Taxonomy" id="133453"/>
    <lineage>
        <taxon>Bacteria</taxon>
        <taxon>Bacillati</taxon>
        <taxon>Chloroflexota</taxon>
        <taxon>Caldilineae</taxon>
        <taxon>Caldilineales</taxon>
        <taxon>Caldilineaceae</taxon>
        <taxon>Caldilinea</taxon>
    </lineage>
</organism>
<reference evidence="1" key="1">
    <citation type="journal article" date="2020" name="mSystems">
        <title>Genome- and Community-Level Interaction Insights into Carbon Utilization and Element Cycling Functions of Hydrothermarchaeota in Hydrothermal Sediment.</title>
        <authorList>
            <person name="Zhou Z."/>
            <person name="Liu Y."/>
            <person name="Xu W."/>
            <person name="Pan J."/>
            <person name="Luo Z.H."/>
            <person name="Li M."/>
        </authorList>
    </citation>
    <scope>NUCLEOTIDE SEQUENCE [LARGE SCALE GENOMIC DNA]</scope>
    <source>
        <strain evidence="1">SpSt-289</strain>
    </source>
</reference>
<protein>
    <recommendedName>
        <fullName evidence="2">Carrier domain-containing protein</fullName>
    </recommendedName>
</protein>
<dbReference type="AlphaFoldDB" id="A0A7C1FLI8"/>
<dbReference type="Gene3D" id="1.10.1200.10">
    <property type="entry name" value="ACP-like"/>
    <property type="match status" value="1"/>
</dbReference>